<reference evidence="1" key="1">
    <citation type="submission" date="2021-03" db="EMBL/GenBank/DDBJ databases">
        <title>Plesiomonas shigelloides zfcc0051, isolated from zebrafish feces.</title>
        <authorList>
            <person name="Vanderhoek Z."/>
            <person name="Gaulke C."/>
        </authorList>
    </citation>
    <scope>NUCLEOTIDE SEQUENCE</scope>
    <source>
        <strain evidence="1">Zfcc0051</strain>
    </source>
</reference>
<dbReference type="EMBL" id="JAFNAA010000022">
    <property type="protein sequence ID" value="MBO1109599.1"/>
    <property type="molecule type" value="Genomic_DNA"/>
</dbReference>
<sequence length="68" mass="7290">MAKMKACRPILVGRNVVCEGDEFETDEQHARELVAKGYAEMLSGDVLDAVTDTDAPADAAAAPRKGRK</sequence>
<proteinExistence type="predicted"/>
<accession>A0A8E0W261</accession>
<dbReference type="GeneID" id="69703736"/>
<name>A0A8E0W261_PLESH</name>
<dbReference type="AlphaFoldDB" id="A0A8E0W261"/>
<evidence type="ECO:0000313" key="2">
    <source>
        <dbReference type="Proteomes" id="UP000664658"/>
    </source>
</evidence>
<comment type="caution">
    <text evidence="1">The sequence shown here is derived from an EMBL/GenBank/DDBJ whole genome shotgun (WGS) entry which is preliminary data.</text>
</comment>
<gene>
    <name evidence="1" type="ORF">J2R62_15545</name>
</gene>
<organism evidence="1 2">
    <name type="scientific">Plesiomonas shigelloides</name>
    <name type="common">Aeromonas shigelloides</name>
    <dbReference type="NCBI Taxonomy" id="703"/>
    <lineage>
        <taxon>Bacteria</taxon>
        <taxon>Pseudomonadati</taxon>
        <taxon>Pseudomonadota</taxon>
        <taxon>Gammaproteobacteria</taxon>
        <taxon>Enterobacterales</taxon>
        <taxon>Enterobacteriaceae</taxon>
        <taxon>Plesiomonas</taxon>
    </lineage>
</organism>
<dbReference type="RefSeq" id="WP_152136966.1">
    <property type="nucleotide sequence ID" value="NZ_CP087711.1"/>
</dbReference>
<protein>
    <submittedName>
        <fullName evidence="1">Uncharacterized protein</fullName>
    </submittedName>
</protein>
<evidence type="ECO:0000313" key="1">
    <source>
        <dbReference type="EMBL" id="MBO1109599.1"/>
    </source>
</evidence>
<dbReference type="Proteomes" id="UP000664658">
    <property type="component" value="Unassembled WGS sequence"/>
</dbReference>